<protein>
    <submittedName>
        <fullName evidence="3">Bifunctional metallophosphatase/5'-nucleotidase</fullName>
    </submittedName>
</protein>
<dbReference type="InterPro" id="IPR008334">
    <property type="entry name" value="5'-Nucleotdase_C"/>
</dbReference>
<dbReference type="InterPro" id="IPR006179">
    <property type="entry name" value="5_nucleotidase/apyrase"/>
</dbReference>
<accession>A0AB39H8P7</accession>
<dbReference type="Gene3D" id="3.60.21.10">
    <property type="match status" value="1"/>
</dbReference>
<dbReference type="GO" id="GO:0009166">
    <property type="term" value="P:nucleotide catabolic process"/>
    <property type="evidence" value="ECO:0007669"/>
    <property type="project" value="InterPro"/>
</dbReference>
<dbReference type="GO" id="GO:0000166">
    <property type="term" value="F:nucleotide binding"/>
    <property type="evidence" value="ECO:0007669"/>
    <property type="project" value="UniProtKB-KW"/>
</dbReference>
<comment type="similarity">
    <text evidence="1">Belongs to the 5'-nucleotidase family.</text>
</comment>
<dbReference type="SUPFAM" id="SSF55816">
    <property type="entry name" value="5'-nucleotidase (syn. UDP-sugar hydrolase), C-terminal domain"/>
    <property type="match status" value="1"/>
</dbReference>
<gene>
    <name evidence="3" type="ORF">AB0763_08830</name>
</gene>
<name>A0AB39H8P7_9VIBR</name>
<keyword evidence="1" id="KW-0378">Hydrolase</keyword>
<dbReference type="SUPFAM" id="SSF56300">
    <property type="entry name" value="Metallo-dependent phosphatases"/>
    <property type="match status" value="1"/>
</dbReference>
<feature type="domain" description="5'-Nucleotidase C-terminal" evidence="2">
    <location>
        <begin position="404"/>
        <end position="614"/>
    </location>
</feature>
<dbReference type="GO" id="GO:0008768">
    <property type="term" value="F:UDP-sugar diphosphatase activity"/>
    <property type="evidence" value="ECO:0007669"/>
    <property type="project" value="TreeGrafter"/>
</dbReference>
<dbReference type="PANTHER" id="PTHR11575:SF24">
    <property type="entry name" value="5'-NUCLEOTIDASE"/>
    <property type="match status" value="1"/>
</dbReference>
<dbReference type="RefSeq" id="WP_306100385.1">
    <property type="nucleotide sequence ID" value="NZ_CP162601.1"/>
</dbReference>
<dbReference type="GO" id="GO:0030288">
    <property type="term" value="C:outer membrane-bounded periplasmic space"/>
    <property type="evidence" value="ECO:0007669"/>
    <property type="project" value="TreeGrafter"/>
</dbReference>
<proteinExistence type="inferred from homology"/>
<dbReference type="InterPro" id="IPR036907">
    <property type="entry name" value="5'-Nucleotdase_C_sf"/>
</dbReference>
<dbReference type="EMBL" id="CP162601">
    <property type="protein sequence ID" value="XDK24327.1"/>
    <property type="molecule type" value="Genomic_DNA"/>
</dbReference>
<dbReference type="PANTHER" id="PTHR11575">
    <property type="entry name" value="5'-NUCLEOTIDASE-RELATED"/>
    <property type="match status" value="1"/>
</dbReference>
<evidence type="ECO:0000313" key="3">
    <source>
        <dbReference type="EMBL" id="XDK24327.1"/>
    </source>
</evidence>
<organism evidence="3">
    <name type="scientific">Vibrio sp. HB236076</name>
    <dbReference type="NCBI Taxonomy" id="3232307"/>
    <lineage>
        <taxon>Bacteria</taxon>
        <taxon>Pseudomonadati</taxon>
        <taxon>Pseudomonadota</taxon>
        <taxon>Gammaproteobacteria</taxon>
        <taxon>Vibrionales</taxon>
        <taxon>Vibrionaceae</taxon>
        <taxon>Vibrio</taxon>
    </lineage>
</organism>
<sequence length="695" mass="73393">MIFPEFKKRTLAKLIAASLLVTPLVGCLDGDDDDDTTEETVSAAFTLQLLHVSDIDGSNSDALANVGNFASNLAALKADYPDNTLFLSSGDNYIPGSVYDAADDDSMADVSSINVPGVGRAHIAWLNEMGLQASAVGNHDLDGGTAEFASIIAQETDDESGNTYIGADFPYLSANMDFSADENTADYVVDDIQLASNIPNSLASSTIIIVDGEAIGIVGATTPTEEDITSTGDVTVTPESDDTTELAAIIQTEVDALIDQGVNKVVLLAHMQTISVEQELATLLSGVDIIVAGGSNTLLADSTDRLLDGDTAADDYPLFYQDVDGNDVALVNVDGDYKYLGRLVIGFDEDGQIITSTVDADESGVYVSDDTMVAELGGAANTEVDTVTDAVSDLLLEAEGNIFGHTDVFINGIRAQVRSEETSLGDLTADANLWYAQQEISDVQVSIKNGGGIRAAIGYYEYPAGSTNADDLEYYPPAAYDAAGKAEGDISQYDIQTALSFNNELAVIDVTAAELKDLVEHAVAATVSGDETVTAGQFGQFAGLNFTYDPSYTAIATTLGDDNTYTVDTEGERVRELVVGDDVVVSDGVIQGDETRSFSVVTLSYLLEQGDGYPFSCTYNGTYCTDATYLAGNDDQAAMTDIGNADFADAGTEQDALAEYLAAFYPDADNAFDIADDIFDSSVVDERIIRDDSTE</sequence>
<dbReference type="AlphaFoldDB" id="A0AB39H8P7"/>
<reference evidence="3" key="1">
    <citation type="submission" date="2024-07" db="EMBL/GenBank/DDBJ databases">
        <title>Genome Analysis of a Potential Novel Vibrio Species Secreting pH- and Thermo-stable Alginate Lyase and its Application in Producing Alginate Oligosaccharides.</title>
        <authorList>
            <person name="Huang H."/>
            <person name="Bao K."/>
        </authorList>
    </citation>
    <scope>NUCLEOTIDE SEQUENCE</scope>
    <source>
        <strain evidence="3">HB236076</strain>
    </source>
</reference>
<evidence type="ECO:0000256" key="1">
    <source>
        <dbReference type="RuleBase" id="RU362119"/>
    </source>
</evidence>
<dbReference type="GO" id="GO:0008253">
    <property type="term" value="F:5'-nucleotidase activity"/>
    <property type="evidence" value="ECO:0007669"/>
    <property type="project" value="TreeGrafter"/>
</dbReference>
<evidence type="ECO:0000259" key="2">
    <source>
        <dbReference type="Pfam" id="PF02872"/>
    </source>
</evidence>
<keyword evidence="1" id="KW-0547">Nucleotide-binding</keyword>
<dbReference type="Gene3D" id="3.90.780.10">
    <property type="entry name" value="5'-Nucleotidase, C-terminal domain"/>
    <property type="match status" value="1"/>
</dbReference>
<dbReference type="PRINTS" id="PR01607">
    <property type="entry name" value="APYRASEFAMLY"/>
</dbReference>
<dbReference type="KEGG" id="vih:AB0763_08830"/>
<dbReference type="InterPro" id="IPR029052">
    <property type="entry name" value="Metallo-depent_PP-like"/>
</dbReference>
<dbReference type="Pfam" id="PF02872">
    <property type="entry name" value="5_nucleotid_C"/>
    <property type="match status" value="1"/>
</dbReference>